<sequence>MPLNRFKLSVVVTTLKSSLVRTSELASQFFSFELSHSIPIFLSLYLSMSVPPYLCISILSYLSIYLSIYLSQFIQIILYVFILIYLSISSFKFIYISSFAYILFYSILFAKLYHGSVQTFARDHRKAANRQTLPVSFVMPTRDLSWGYKTKTI</sequence>
<proteinExistence type="predicted"/>
<comment type="caution">
    <text evidence="2">The sequence shown here is derived from an EMBL/GenBank/DDBJ whole genome shotgun (WGS) entry which is preliminary data.</text>
</comment>
<dbReference type="EMBL" id="CAHIKZ030004391">
    <property type="protein sequence ID" value="CAE1310151.1"/>
    <property type="molecule type" value="Genomic_DNA"/>
</dbReference>
<evidence type="ECO:0000313" key="2">
    <source>
        <dbReference type="EMBL" id="CAE1310151.1"/>
    </source>
</evidence>
<keyword evidence="1" id="KW-1133">Transmembrane helix</keyword>
<accession>A0A812DXL1</accession>
<gene>
    <name evidence="2" type="ORF">SPHA_61868</name>
</gene>
<organism evidence="2 3">
    <name type="scientific">Acanthosepion pharaonis</name>
    <name type="common">Pharaoh cuttlefish</name>
    <name type="synonym">Sepia pharaonis</name>
    <dbReference type="NCBI Taxonomy" id="158019"/>
    <lineage>
        <taxon>Eukaryota</taxon>
        <taxon>Metazoa</taxon>
        <taxon>Spiralia</taxon>
        <taxon>Lophotrochozoa</taxon>
        <taxon>Mollusca</taxon>
        <taxon>Cephalopoda</taxon>
        <taxon>Coleoidea</taxon>
        <taxon>Decapodiformes</taxon>
        <taxon>Sepiida</taxon>
        <taxon>Sepiina</taxon>
        <taxon>Sepiidae</taxon>
        <taxon>Acanthosepion</taxon>
    </lineage>
</organism>
<evidence type="ECO:0000313" key="3">
    <source>
        <dbReference type="Proteomes" id="UP000597762"/>
    </source>
</evidence>
<dbReference type="AlphaFoldDB" id="A0A812DXL1"/>
<feature type="transmembrane region" description="Helical" evidence="1">
    <location>
        <begin position="69"/>
        <end position="88"/>
    </location>
</feature>
<protein>
    <submittedName>
        <fullName evidence="2">Uncharacterized protein</fullName>
    </submittedName>
</protein>
<keyword evidence="1" id="KW-0472">Membrane</keyword>
<keyword evidence="1" id="KW-0812">Transmembrane</keyword>
<evidence type="ECO:0000256" key="1">
    <source>
        <dbReference type="SAM" id="Phobius"/>
    </source>
</evidence>
<feature type="transmembrane region" description="Helical" evidence="1">
    <location>
        <begin position="38"/>
        <end position="62"/>
    </location>
</feature>
<keyword evidence="3" id="KW-1185">Reference proteome</keyword>
<feature type="transmembrane region" description="Helical" evidence="1">
    <location>
        <begin position="94"/>
        <end position="113"/>
    </location>
</feature>
<name>A0A812DXL1_ACAPH</name>
<reference evidence="2" key="1">
    <citation type="submission" date="2021-01" db="EMBL/GenBank/DDBJ databases">
        <authorList>
            <person name="Li R."/>
            <person name="Bekaert M."/>
        </authorList>
    </citation>
    <scope>NUCLEOTIDE SEQUENCE</scope>
    <source>
        <strain evidence="2">Farmed</strain>
    </source>
</reference>
<dbReference type="Proteomes" id="UP000597762">
    <property type="component" value="Unassembled WGS sequence"/>
</dbReference>